<dbReference type="EMBL" id="BSXT01001357">
    <property type="protein sequence ID" value="GMF41630.1"/>
    <property type="molecule type" value="Genomic_DNA"/>
</dbReference>
<comment type="caution">
    <text evidence="3">The sequence shown here is derived from an EMBL/GenBank/DDBJ whole genome shotgun (WGS) entry which is preliminary data.</text>
</comment>
<name>A0A9W6XMR3_9STRA</name>
<evidence type="ECO:0000313" key="3">
    <source>
        <dbReference type="EMBL" id="GMF41630.1"/>
    </source>
</evidence>
<gene>
    <name evidence="3" type="ORF">Pfra01_001328000</name>
</gene>
<accession>A0A9W6XMR3</accession>
<dbReference type="Gene3D" id="3.30.420.10">
    <property type="entry name" value="Ribonuclease H-like superfamily/Ribonuclease H"/>
    <property type="match status" value="1"/>
</dbReference>
<dbReference type="GO" id="GO:0003676">
    <property type="term" value="F:nucleic acid binding"/>
    <property type="evidence" value="ECO:0007669"/>
    <property type="project" value="InterPro"/>
</dbReference>
<evidence type="ECO:0000313" key="4">
    <source>
        <dbReference type="Proteomes" id="UP001165121"/>
    </source>
</evidence>
<feature type="compositionally biased region" description="Low complexity" evidence="1">
    <location>
        <begin position="12"/>
        <end position="33"/>
    </location>
</feature>
<dbReference type="AlphaFoldDB" id="A0A9W6XMR3"/>
<evidence type="ECO:0000256" key="1">
    <source>
        <dbReference type="SAM" id="MobiDB-lite"/>
    </source>
</evidence>
<dbReference type="PANTHER" id="PTHR47169">
    <property type="entry name" value="OS01G0541250 PROTEIN"/>
    <property type="match status" value="1"/>
</dbReference>
<sequence>MASSPAAPPAAPTRSPAAPPRSSTAPSQSTPTRPARRNKNMTAVGRQRIVESLLRLTVNDNLSHGVLSGVAAEHGVHPTSVSRLWQRAKNEAQLTGLYVAFSRMHLSGRRPTDRTEELEQLRGVDVAARSTVRAAAAICGLPQTTLQRRIGTGELRKVTSVVKPLFTEENRNTRLHFCVSHIDRVDTVTQKYFDGKLDVWAFVEKVPAQRLSRRRPAGTLETKEVSVTKATYRDMLISRVFPAIEARWPNASEAAVIQQDNEPAHIKPDDPQFNDAAACCGRHVELRYQPANSPDLNVLDLGLFCAIQARQRKKIARTLDELIEAITESYWELPARTINAAFLSLQDPMDQCIQQRGDNAFKPRHMKKAKLEREGRLPLSIRCSDEAVVYLAEPAIL</sequence>
<keyword evidence="4" id="KW-1185">Reference proteome</keyword>
<dbReference type="InterPro" id="IPR056671">
    <property type="entry name" value="DUF7769"/>
</dbReference>
<protein>
    <submittedName>
        <fullName evidence="3">Unnamed protein product</fullName>
    </submittedName>
</protein>
<evidence type="ECO:0000259" key="2">
    <source>
        <dbReference type="Pfam" id="PF24964"/>
    </source>
</evidence>
<feature type="region of interest" description="Disordered" evidence="1">
    <location>
        <begin position="1"/>
        <end position="44"/>
    </location>
</feature>
<reference evidence="3" key="1">
    <citation type="submission" date="2023-04" db="EMBL/GenBank/DDBJ databases">
        <title>Phytophthora fragariaefolia NBRC 109709.</title>
        <authorList>
            <person name="Ichikawa N."/>
            <person name="Sato H."/>
            <person name="Tonouchi N."/>
        </authorList>
    </citation>
    <scope>NUCLEOTIDE SEQUENCE</scope>
    <source>
        <strain evidence="3">NBRC 109709</strain>
    </source>
</reference>
<dbReference type="InterPro" id="IPR036397">
    <property type="entry name" value="RNaseH_sf"/>
</dbReference>
<feature type="compositionally biased region" description="Pro residues" evidence="1">
    <location>
        <begin position="1"/>
        <end position="11"/>
    </location>
</feature>
<dbReference type="Pfam" id="PF24964">
    <property type="entry name" value="DUF7769"/>
    <property type="match status" value="1"/>
</dbReference>
<dbReference type="PANTHER" id="PTHR47169:SF2">
    <property type="entry name" value="OS01G0541250 PROTEIN"/>
    <property type="match status" value="1"/>
</dbReference>
<dbReference type="Proteomes" id="UP001165121">
    <property type="component" value="Unassembled WGS sequence"/>
</dbReference>
<proteinExistence type="predicted"/>
<feature type="domain" description="DUF7769" evidence="2">
    <location>
        <begin position="41"/>
        <end position="91"/>
    </location>
</feature>
<dbReference type="OrthoDB" id="113327at2759"/>
<organism evidence="3 4">
    <name type="scientific">Phytophthora fragariaefolia</name>
    <dbReference type="NCBI Taxonomy" id="1490495"/>
    <lineage>
        <taxon>Eukaryota</taxon>
        <taxon>Sar</taxon>
        <taxon>Stramenopiles</taxon>
        <taxon>Oomycota</taxon>
        <taxon>Peronosporomycetes</taxon>
        <taxon>Peronosporales</taxon>
        <taxon>Peronosporaceae</taxon>
        <taxon>Phytophthora</taxon>
    </lineage>
</organism>